<dbReference type="InterPro" id="IPR001509">
    <property type="entry name" value="Epimerase_deHydtase"/>
</dbReference>
<proteinExistence type="predicted"/>
<sequence length="120" mass="12477">MNVLITGAAGFIGSALCSRLAPGNKVIGVDITGPTDGAFNVAWEQANLTEEDSVTATCEKYSPDVVIHCAGIAHQKIGAVDSVTYIRVNSEATENLAKAAVKSNPDVSFIFLSSVSVYGE</sequence>
<dbReference type="Gene3D" id="3.40.50.720">
    <property type="entry name" value="NAD(P)-binding Rossmann-like Domain"/>
    <property type="match status" value="1"/>
</dbReference>
<dbReference type="Pfam" id="PF01370">
    <property type="entry name" value="Epimerase"/>
    <property type="match status" value="1"/>
</dbReference>
<protein>
    <recommendedName>
        <fullName evidence="1">NAD-dependent epimerase/dehydratase domain-containing protein</fullName>
    </recommendedName>
</protein>
<feature type="domain" description="NAD-dependent epimerase/dehydratase" evidence="1">
    <location>
        <begin position="3"/>
        <end position="120"/>
    </location>
</feature>
<feature type="non-terminal residue" evidence="2">
    <location>
        <position position="120"/>
    </location>
</feature>
<evidence type="ECO:0000313" key="2">
    <source>
        <dbReference type="EMBL" id="GAJ15298.1"/>
    </source>
</evidence>
<dbReference type="AlphaFoldDB" id="X1UCP6"/>
<name>X1UCP6_9ZZZZ</name>
<evidence type="ECO:0000259" key="1">
    <source>
        <dbReference type="Pfam" id="PF01370"/>
    </source>
</evidence>
<dbReference type="InterPro" id="IPR036291">
    <property type="entry name" value="NAD(P)-bd_dom_sf"/>
</dbReference>
<reference evidence="2" key="1">
    <citation type="journal article" date="2014" name="Front. Microbiol.">
        <title>High frequency of phylogenetically diverse reductive dehalogenase-homologous genes in deep subseafloor sedimentary metagenomes.</title>
        <authorList>
            <person name="Kawai M."/>
            <person name="Futagami T."/>
            <person name="Toyoda A."/>
            <person name="Takaki Y."/>
            <person name="Nishi S."/>
            <person name="Hori S."/>
            <person name="Arai W."/>
            <person name="Tsubouchi T."/>
            <person name="Morono Y."/>
            <person name="Uchiyama I."/>
            <person name="Ito T."/>
            <person name="Fujiyama A."/>
            <person name="Inagaki F."/>
            <person name="Takami H."/>
        </authorList>
    </citation>
    <scope>NUCLEOTIDE SEQUENCE</scope>
    <source>
        <strain evidence="2">Expedition CK06-06</strain>
    </source>
</reference>
<dbReference type="InterPro" id="IPR050177">
    <property type="entry name" value="Lipid_A_modif_metabolic_enz"/>
</dbReference>
<organism evidence="2">
    <name type="scientific">marine sediment metagenome</name>
    <dbReference type="NCBI Taxonomy" id="412755"/>
    <lineage>
        <taxon>unclassified sequences</taxon>
        <taxon>metagenomes</taxon>
        <taxon>ecological metagenomes</taxon>
    </lineage>
</organism>
<gene>
    <name evidence="2" type="ORF">S12H4_44455</name>
</gene>
<dbReference type="SUPFAM" id="SSF51735">
    <property type="entry name" value="NAD(P)-binding Rossmann-fold domains"/>
    <property type="match status" value="1"/>
</dbReference>
<comment type="caution">
    <text evidence="2">The sequence shown here is derived from an EMBL/GenBank/DDBJ whole genome shotgun (WGS) entry which is preliminary data.</text>
</comment>
<dbReference type="PANTHER" id="PTHR43245">
    <property type="entry name" value="BIFUNCTIONAL POLYMYXIN RESISTANCE PROTEIN ARNA"/>
    <property type="match status" value="1"/>
</dbReference>
<dbReference type="EMBL" id="BARW01027391">
    <property type="protein sequence ID" value="GAJ15298.1"/>
    <property type="molecule type" value="Genomic_DNA"/>
</dbReference>
<accession>X1UCP6</accession>